<evidence type="ECO:0000313" key="2">
    <source>
        <dbReference type="Proteomes" id="UP000663844"/>
    </source>
</evidence>
<evidence type="ECO:0000313" key="1">
    <source>
        <dbReference type="EMBL" id="CAF4447948.1"/>
    </source>
</evidence>
<dbReference type="Proteomes" id="UP000663844">
    <property type="component" value="Unassembled WGS sequence"/>
</dbReference>
<dbReference type="AlphaFoldDB" id="A0A820SBV4"/>
<reference evidence="1" key="1">
    <citation type="submission" date="2021-02" db="EMBL/GenBank/DDBJ databases">
        <authorList>
            <person name="Nowell W R."/>
        </authorList>
    </citation>
    <scope>NUCLEOTIDE SEQUENCE</scope>
</reference>
<accession>A0A820SBV4</accession>
<organism evidence="1 2">
    <name type="scientific">Adineta steineri</name>
    <dbReference type="NCBI Taxonomy" id="433720"/>
    <lineage>
        <taxon>Eukaryota</taxon>
        <taxon>Metazoa</taxon>
        <taxon>Spiralia</taxon>
        <taxon>Gnathifera</taxon>
        <taxon>Rotifera</taxon>
        <taxon>Eurotatoria</taxon>
        <taxon>Bdelloidea</taxon>
        <taxon>Adinetida</taxon>
        <taxon>Adinetidae</taxon>
        <taxon>Adineta</taxon>
    </lineage>
</organism>
<protein>
    <submittedName>
        <fullName evidence="1">Uncharacterized protein</fullName>
    </submittedName>
</protein>
<comment type="caution">
    <text evidence="1">The sequence shown here is derived from an EMBL/GenBank/DDBJ whole genome shotgun (WGS) entry which is preliminary data.</text>
</comment>
<dbReference type="EMBL" id="CAJOAZ010032493">
    <property type="protein sequence ID" value="CAF4447948.1"/>
    <property type="molecule type" value="Genomic_DNA"/>
</dbReference>
<feature type="non-terminal residue" evidence="1">
    <location>
        <position position="39"/>
    </location>
</feature>
<sequence>MAEGGHPAIIASSSTNNDINEQFLASLLEMGIPQETAKQ</sequence>
<name>A0A820SBV4_9BILA</name>
<gene>
    <name evidence="1" type="ORF">OXD698_LOCUS54215</name>
</gene>
<proteinExistence type="predicted"/>